<reference evidence="2 3" key="1">
    <citation type="submission" date="2020-04" db="EMBL/GenBank/DDBJ databases">
        <title>Perkinsus chesapeaki whole genome sequence.</title>
        <authorList>
            <person name="Bogema D.R."/>
        </authorList>
    </citation>
    <scope>NUCLEOTIDE SEQUENCE [LARGE SCALE GENOMIC DNA]</scope>
    <source>
        <strain evidence="2">ATCC PRA-425</strain>
    </source>
</reference>
<sequence length="139" mass="15690">MSRLPPYRIVPDNTADILRQADDKPYVYIDDDAYEIHNTTRGADKETVDEGPARRRSAPGPRQYELPQCKRLSAESHKTVNLSSPAVPPTCRSAVPSTRRNSLPRAASDSVKKVKLAKCDPVCRGQLLREEWKRDSFLQ</sequence>
<evidence type="ECO:0000313" key="2">
    <source>
        <dbReference type="EMBL" id="KAF4670205.1"/>
    </source>
</evidence>
<accession>A0A7J6MF75</accession>
<comment type="caution">
    <text evidence="2">The sequence shown here is derived from an EMBL/GenBank/DDBJ whole genome shotgun (WGS) entry which is preliminary data.</text>
</comment>
<name>A0A7J6MF75_PERCH</name>
<evidence type="ECO:0000313" key="3">
    <source>
        <dbReference type="Proteomes" id="UP000591131"/>
    </source>
</evidence>
<proteinExistence type="predicted"/>
<feature type="compositionally biased region" description="Basic and acidic residues" evidence="1">
    <location>
        <begin position="42"/>
        <end position="53"/>
    </location>
</feature>
<organism evidence="2 3">
    <name type="scientific">Perkinsus chesapeaki</name>
    <name type="common">Clam parasite</name>
    <name type="synonym">Perkinsus andrewsi</name>
    <dbReference type="NCBI Taxonomy" id="330153"/>
    <lineage>
        <taxon>Eukaryota</taxon>
        <taxon>Sar</taxon>
        <taxon>Alveolata</taxon>
        <taxon>Perkinsozoa</taxon>
        <taxon>Perkinsea</taxon>
        <taxon>Perkinsida</taxon>
        <taxon>Perkinsidae</taxon>
        <taxon>Perkinsus</taxon>
    </lineage>
</organism>
<gene>
    <name evidence="2" type="ORF">FOL47_002137</name>
</gene>
<dbReference type="EMBL" id="JAAPAO010000156">
    <property type="protein sequence ID" value="KAF4670205.1"/>
    <property type="molecule type" value="Genomic_DNA"/>
</dbReference>
<evidence type="ECO:0000256" key="1">
    <source>
        <dbReference type="SAM" id="MobiDB-lite"/>
    </source>
</evidence>
<dbReference type="AlphaFoldDB" id="A0A7J6MF75"/>
<feature type="region of interest" description="Disordered" evidence="1">
    <location>
        <begin position="77"/>
        <end position="109"/>
    </location>
</feature>
<protein>
    <submittedName>
        <fullName evidence="2">Uncharacterized protein</fullName>
    </submittedName>
</protein>
<dbReference type="Proteomes" id="UP000591131">
    <property type="component" value="Unassembled WGS sequence"/>
</dbReference>
<keyword evidence="3" id="KW-1185">Reference proteome</keyword>
<feature type="region of interest" description="Disordered" evidence="1">
    <location>
        <begin position="37"/>
        <end position="64"/>
    </location>
</feature>